<reference evidence="1 2" key="1">
    <citation type="journal article" date="2016" name="Antonie Van Leeuwenhoek">
        <title>Dongia soli sp. nov., isolated from soil from Dokdo, Korea.</title>
        <authorList>
            <person name="Kim D.U."/>
            <person name="Lee H."/>
            <person name="Kim H."/>
            <person name="Kim S.G."/>
            <person name="Ka J.O."/>
        </authorList>
    </citation>
    <scope>NUCLEOTIDE SEQUENCE [LARGE SCALE GENOMIC DNA]</scope>
    <source>
        <strain evidence="1 2">D78</strain>
    </source>
</reference>
<protein>
    <submittedName>
        <fullName evidence="1">Uncharacterized protein</fullName>
    </submittedName>
</protein>
<organism evidence="1 2">
    <name type="scientific">Dongia soli</name>
    <dbReference type="NCBI Taxonomy" id="600628"/>
    <lineage>
        <taxon>Bacteria</taxon>
        <taxon>Pseudomonadati</taxon>
        <taxon>Pseudomonadota</taxon>
        <taxon>Alphaproteobacteria</taxon>
        <taxon>Rhodospirillales</taxon>
        <taxon>Dongiaceae</taxon>
        <taxon>Dongia</taxon>
    </lineage>
</organism>
<proteinExistence type="predicted"/>
<dbReference type="EMBL" id="JAXCLW010000001">
    <property type="protein sequence ID" value="MDY0881644.1"/>
    <property type="molecule type" value="Genomic_DNA"/>
</dbReference>
<dbReference type="Proteomes" id="UP001279642">
    <property type="component" value="Unassembled WGS sequence"/>
</dbReference>
<gene>
    <name evidence="1" type="ORF">SMD27_02200</name>
</gene>
<keyword evidence="2" id="KW-1185">Reference proteome</keyword>
<name>A0ABU5E6I3_9PROT</name>
<evidence type="ECO:0000313" key="2">
    <source>
        <dbReference type="Proteomes" id="UP001279642"/>
    </source>
</evidence>
<dbReference type="RefSeq" id="WP_320506699.1">
    <property type="nucleotide sequence ID" value="NZ_JAXCLW010000001.1"/>
</dbReference>
<evidence type="ECO:0000313" key="1">
    <source>
        <dbReference type="EMBL" id="MDY0881644.1"/>
    </source>
</evidence>
<accession>A0ABU5E6I3</accession>
<sequence length="314" mass="33887">MTAAQLDTSQPGKPTGTLVGQRVIQFRDDLTKLQQGVQEQATRHQQLRQDAESNAGGYQTTVGAINAKLQLGTTRGNPGVIKAWRQAESQLRGVETDVAQMNLLANDAANNAAFASYLLDSIRAAYTASGAVDEDHRQLRILEDSTQQTAVSIDRLLNQLSDDINRQNRFLGIERSNLTQLSMAVNNGEFYGTSLAGRTEPAPSPVAQPGTGLSSGRPLVVIRFDRSTVNYEQALYEAASKALDRRPNAGFDLVAVAPASGSPAEVALNSDIARTNANKVMRSLLNMGLPADRVNVTQVTDPNIPTNEVQIYVR</sequence>
<comment type="caution">
    <text evidence="1">The sequence shown here is derived from an EMBL/GenBank/DDBJ whole genome shotgun (WGS) entry which is preliminary data.</text>
</comment>